<evidence type="ECO:0000313" key="1">
    <source>
        <dbReference type="EMBL" id="KAG2856958.1"/>
    </source>
</evidence>
<reference evidence="6" key="3">
    <citation type="submission" date="2021-01" db="EMBL/GenBank/DDBJ databases">
        <title>Phytophthora aleatoria, a newly-described species from Pinus radiata is distinct from Phytophthora cactorum isolates based on comparative genomics.</title>
        <authorList>
            <person name="Mcdougal R."/>
            <person name="Panda P."/>
            <person name="Williams N."/>
            <person name="Studholme D.J."/>
        </authorList>
    </citation>
    <scope>NUCLEOTIDE SEQUENCE</scope>
    <source>
        <strain evidence="6">NZFS 3830</strain>
    </source>
</reference>
<dbReference type="EMBL" id="RCMG01000309">
    <property type="protein sequence ID" value="KAG2856958.1"/>
    <property type="molecule type" value="Genomic_DNA"/>
</dbReference>
<dbReference type="Proteomes" id="UP000735874">
    <property type="component" value="Unassembled WGS sequence"/>
</dbReference>
<evidence type="ECO:0000313" key="5">
    <source>
        <dbReference type="EMBL" id="KAG3218873.1"/>
    </source>
</evidence>
<reference evidence="7 8" key="1">
    <citation type="submission" date="2018-01" db="EMBL/GenBank/DDBJ databases">
        <title>Draft genome of the strawberry crown rot pathogen Phytophthora cactorum.</title>
        <authorList>
            <person name="Armitage A.D."/>
            <person name="Lysoe E."/>
            <person name="Nellist C.F."/>
            <person name="Harrison R.J."/>
            <person name="Brurberg M.B."/>
        </authorList>
    </citation>
    <scope>NUCLEOTIDE SEQUENCE [LARGE SCALE GENOMIC DNA]</scope>
    <source>
        <strain evidence="7 8">10300</strain>
    </source>
</reference>
<protein>
    <submittedName>
        <fullName evidence="7">Uncharacterized protein</fullName>
    </submittedName>
</protein>
<reference evidence="5" key="2">
    <citation type="submission" date="2018-05" db="EMBL/GenBank/DDBJ databases">
        <title>Effector identification in a new, highly contiguous assembly of the strawberry crown rot pathogen Phytophthora cactorum.</title>
        <authorList>
            <person name="Armitage A.D."/>
            <person name="Nellist C.F."/>
            <person name="Bates H."/>
            <person name="Vickerstaff R.J."/>
            <person name="Harrison R.J."/>
        </authorList>
    </citation>
    <scope>NUCLEOTIDE SEQUENCE</scope>
    <source>
        <strain evidence="1">15-7</strain>
        <strain evidence="2">4032</strain>
        <strain evidence="3">4040</strain>
        <strain evidence="4">P415</strain>
        <strain evidence="5">P421</strain>
    </source>
</reference>
<keyword evidence="8" id="KW-1185">Reference proteome</keyword>
<organism evidence="7 8">
    <name type="scientific">Phytophthora cactorum</name>
    <dbReference type="NCBI Taxonomy" id="29920"/>
    <lineage>
        <taxon>Eukaryota</taxon>
        <taxon>Sar</taxon>
        <taxon>Stramenopiles</taxon>
        <taxon>Oomycota</taxon>
        <taxon>Peronosporomycetes</taxon>
        <taxon>Peronosporales</taxon>
        <taxon>Peronosporaceae</taxon>
        <taxon>Phytophthora</taxon>
    </lineage>
</organism>
<dbReference type="EMBL" id="RCMK01000341">
    <property type="protein sequence ID" value="KAG2935350.1"/>
    <property type="molecule type" value="Genomic_DNA"/>
</dbReference>
<dbReference type="Proteomes" id="UP000774804">
    <property type="component" value="Unassembled WGS sequence"/>
</dbReference>
<proteinExistence type="predicted"/>
<evidence type="ECO:0000313" key="3">
    <source>
        <dbReference type="EMBL" id="KAG2935350.1"/>
    </source>
</evidence>
<dbReference type="VEuPathDB" id="FungiDB:PC110_g18614"/>
<dbReference type="EMBL" id="RCML01000370">
    <property type="protein sequence ID" value="KAG2979177.1"/>
    <property type="molecule type" value="Genomic_DNA"/>
</dbReference>
<dbReference type="Proteomes" id="UP000736787">
    <property type="component" value="Unassembled WGS sequence"/>
</dbReference>
<dbReference type="OrthoDB" id="103935at2759"/>
<sequence length="754" mass="84877">MSATIGFGEYEALLPSGCVNAALTFSRELFSREYVVQRVTRQELAVAVKENESRWRGIASIHAGHVVVSVDGIPVRGLSSREFADLWYPPAPEASNTLNYRRVRLRDRKRAELEVEMQKQWTSSGPMRFAPVQDDAELRAKIREVHELIWAHRLTEAHVALRSLPVGSDPMVCLLAAELEVVRVLVSKDALYLKQAQRAATQAVAWLESMHELPSQSYSTRKQTQLALAEALFLSALLRLGSDQRLAAVATARRCAAIYVGLKENFLISTTKRDKLLMPENALQTFQKRIRFGLGALHVGGALALQKSSLEWICVLLNGACDIKKGLEHLLDCGTIDEGSHDHLQANWAALTLMHCFGAIRLIQQRSEQGACVTITIAIGASKQAALQRHPKALVFLWSQATTTSFDGDRLKLVEVELARAVKDEERVHLVCFDVGYRHFLARDFDRASMQFMSICKYSSAPSKLRGLSSLFLAVGYLMTSHGTSELVLQDTKLLTSVRLLLRSTRRFLALRLEDKGEDFESASLYERLGDYLERSDEYLQLLPWEILYVYYHSTKTIMVSLKSDVVQHQHHLSALEHLDRLSKSTANLDKVKQNYDAELTLLRAIVLFNLREFDDCDKELHKLWSEKFPLGSPRSSTAFGRLLNQRSPRPPPAFIAPVAWFYQLRLLIERRYSRSTLTSIAADPVSSPKCNKTDLPQDVNPTFAGAVQQSPYPYHYVYNGKLQALNKLVTRLANDKISDDCSSPTACSKNTFI</sequence>
<evidence type="ECO:0000313" key="8">
    <source>
        <dbReference type="Proteomes" id="UP000251314"/>
    </source>
</evidence>
<evidence type="ECO:0000313" key="7">
    <source>
        <dbReference type="EMBL" id="RAW24968.1"/>
    </source>
</evidence>
<dbReference type="Proteomes" id="UP000760860">
    <property type="component" value="Unassembled WGS sequence"/>
</dbReference>
<dbReference type="Proteomes" id="UP000697107">
    <property type="component" value="Unassembled WGS sequence"/>
</dbReference>
<dbReference type="EMBL" id="RCMV01000338">
    <property type="protein sequence ID" value="KAG3218873.1"/>
    <property type="molecule type" value="Genomic_DNA"/>
</dbReference>
<name>A0A329RPC8_9STRA</name>
<comment type="caution">
    <text evidence="7">The sequence shown here is derived from an EMBL/GenBank/DDBJ whole genome shotgun (WGS) entry which is preliminary data.</text>
</comment>
<dbReference type="Proteomes" id="UP000688947">
    <property type="component" value="Unassembled WGS sequence"/>
</dbReference>
<dbReference type="EMBL" id="MJFZ01000811">
    <property type="protein sequence ID" value="RAW24968.1"/>
    <property type="molecule type" value="Genomic_DNA"/>
</dbReference>
<evidence type="ECO:0000313" key="4">
    <source>
        <dbReference type="EMBL" id="KAG2979177.1"/>
    </source>
</evidence>
<dbReference type="STRING" id="29920.A0A329RPC8"/>
<dbReference type="EMBL" id="RCMI01000352">
    <property type="protein sequence ID" value="KAG2915697.1"/>
    <property type="molecule type" value="Genomic_DNA"/>
</dbReference>
<accession>A0A329RPC8</accession>
<dbReference type="AlphaFoldDB" id="A0A329RPC8"/>
<dbReference type="Proteomes" id="UP000251314">
    <property type="component" value="Unassembled WGS sequence"/>
</dbReference>
<gene>
    <name evidence="6" type="ORF">JG687_00004745</name>
    <name evidence="7" type="ORF">PC110_g18614</name>
    <name evidence="1" type="ORF">PC113_g11103</name>
    <name evidence="2" type="ORF">PC115_g11302</name>
    <name evidence="3" type="ORF">PC117_g12436</name>
    <name evidence="4" type="ORF">PC118_g11895</name>
    <name evidence="5" type="ORF">PC129_g10339</name>
</gene>
<evidence type="ECO:0000313" key="2">
    <source>
        <dbReference type="EMBL" id="KAG2915697.1"/>
    </source>
</evidence>
<dbReference type="EMBL" id="JAENGZ010000168">
    <property type="protein sequence ID" value="KAG6966587.1"/>
    <property type="molecule type" value="Genomic_DNA"/>
</dbReference>
<evidence type="ECO:0000313" key="6">
    <source>
        <dbReference type="EMBL" id="KAG6966587.1"/>
    </source>
</evidence>